<name>A0AAE1PVT5_9EUCA</name>
<feature type="region of interest" description="Disordered" evidence="1">
    <location>
        <begin position="95"/>
        <end position="114"/>
    </location>
</feature>
<feature type="compositionally biased region" description="Gly residues" evidence="1">
    <location>
        <begin position="96"/>
        <end position="114"/>
    </location>
</feature>
<protein>
    <submittedName>
        <fullName evidence="2">Uncharacterized protein</fullName>
    </submittedName>
</protein>
<keyword evidence="3" id="KW-1185">Reference proteome</keyword>
<proteinExistence type="predicted"/>
<organism evidence="2 3">
    <name type="scientific">Petrolisthes manimaculis</name>
    <dbReference type="NCBI Taxonomy" id="1843537"/>
    <lineage>
        <taxon>Eukaryota</taxon>
        <taxon>Metazoa</taxon>
        <taxon>Ecdysozoa</taxon>
        <taxon>Arthropoda</taxon>
        <taxon>Crustacea</taxon>
        <taxon>Multicrustacea</taxon>
        <taxon>Malacostraca</taxon>
        <taxon>Eumalacostraca</taxon>
        <taxon>Eucarida</taxon>
        <taxon>Decapoda</taxon>
        <taxon>Pleocyemata</taxon>
        <taxon>Anomura</taxon>
        <taxon>Galatheoidea</taxon>
        <taxon>Porcellanidae</taxon>
        <taxon>Petrolisthes</taxon>
    </lineage>
</organism>
<dbReference type="Proteomes" id="UP001292094">
    <property type="component" value="Unassembled WGS sequence"/>
</dbReference>
<gene>
    <name evidence="2" type="ORF">Pmani_013306</name>
</gene>
<comment type="caution">
    <text evidence="2">The sequence shown here is derived from an EMBL/GenBank/DDBJ whole genome shotgun (WGS) entry which is preliminary data.</text>
</comment>
<dbReference type="EMBL" id="JAWZYT010001114">
    <property type="protein sequence ID" value="KAK4315388.1"/>
    <property type="molecule type" value="Genomic_DNA"/>
</dbReference>
<sequence length="114" mass="12694">MLRSTLPDVAHLHWARAWARRMMGKQHHAVPVEGPDPRHLSKHSPAQLPHQQLVSLYSLTNYATFSIVSHGQLGEWLEHTSQYQTWTYRTNATHTCGGGGPSGGLGLGYGNRQD</sequence>
<reference evidence="2" key="1">
    <citation type="submission" date="2023-11" db="EMBL/GenBank/DDBJ databases">
        <title>Genome assemblies of two species of porcelain crab, Petrolisthes cinctipes and Petrolisthes manimaculis (Anomura: Porcellanidae).</title>
        <authorList>
            <person name="Angst P."/>
        </authorList>
    </citation>
    <scope>NUCLEOTIDE SEQUENCE</scope>
    <source>
        <strain evidence="2">PB745_02</strain>
        <tissue evidence="2">Gill</tissue>
    </source>
</reference>
<evidence type="ECO:0000313" key="3">
    <source>
        <dbReference type="Proteomes" id="UP001292094"/>
    </source>
</evidence>
<evidence type="ECO:0000256" key="1">
    <source>
        <dbReference type="SAM" id="MobiDB-lite"/>
    </source>
</evidence>
<dbReference type="AlphaFoldDB" id="A0AAE1PVT5"/>
<accession>A0AAE1PVT5</accession>
<evidence type="ECO:0000313" key="2">
    <source>
        <dbReference type="EMBL" id="KAK4315388.1"/>
    </source>
</evidence>